<dbReference type="Gene3D" id="3.80.10.10">
    <property type="entry name" value="Ribonuclease Inhibitor"/>
    <property type="match status" value="6"/>
</dbReference>
<organism evidence="1 2">
    <name type="scientific">Tritrichomonas musculus</name>
    <dbReference type="NCBI Taxonomy" id="1915356"/>
    <lineage>
        <taxon>Eukaryota</taxon>
        <taxon>Metamonada</taxon>
        <taxon>Parabasalia</taxon>
        <taxon>Tritrichomonadida</taxon>
        <taxon>Tritrichomonadidae</taxon>
        <taxon>Tritrichomonas</taxon>
    </lineage>
</organism>
<gene>
    <name evidence="1" type="ORF">M9Y10_012498</name>
</gene>
<evidence type="ECO:0000313" key="1">
    <source>
        <dbReference type="EMBL" id="KAK8860808.1"/>
    </source>
</evidence>
<dbReference type="PANTHER" id="PTHR45661:SF3">
    <property type="entry name" value="IG-LIKE DOMAIN-CONTAINING PROTEIN"/>
    <property type="match status" value="1"/>
</dbReference>
<dbReference type="Pfam" id="PF13306">
    <property type="entry name" value="LRR_5"/>
    <property type="match status" value="4"/>
</dbReference>
<accession>A0ABR2ICM1</accession>
<dbReference type="PANTHER" id="PTHR45661">
    <property type="entry name" value="SURFACE ANTIGEN"/>
    <property type="match status" value="1"/>
</dbReference>
<keyword evidence="2" id="KW-1185">Reference proteome</keyword>
<comment type="caution">
    <text evidence="1">The sequence shown here is derived from an EMBL/GenBank/DDBJ whole genome shotgun (WGS) entry which is preliminary data.</text>
</comment>
<evidence type="ECO:0008006" key="3">
    <source>
        <dbReference type="Google" id="ProtNLM"/>
    </source>
</evidence>
<protein>
    <recommendedName>
        <fullName evidence="3">Surface antigen BspA-like</fullName>
    </recommendedName>
</protein>
<reference evidence="1 2" key="1">
    <citation type="submission" date="2024-04" db="EMBL/GenBank/DDBJ databases">
        <title>Tritrichomonas musculus Genome.</title>
        <authorList>
            <person name="Alves-Ferreira E."/>
            <person name="Grigg M."/>
            <person name="Lorenzi H."/>
            <person name="Galac M."/>
        </authorList>
    </citation>
    <scope>NUCLEOTIDE SEQUENCE [LARGE SCALE GENOMIC DNA]</scope>
    <source>
        <strain evidence="1 2">EAF2021</strain>
    </source>
</reference>
<dbReference type="SUPFAM" id="SSF52058">
    <property type="entry name" value="L domain-like"/>
    <property type="match status" value="2"/>
</dbReference>
<name>A0ABR2ICM1_9EUKA</name>
<dbReference type="InterPro" id="IPR053139">
    <property type="entry name" value="Surface_bspA-like"/>
</dbReference>
<dbReference type="InterPro" id="IPR026906">
    <property type="entry name" value="LRR_5"/>
</dbReference>
<proteinExistence type="predicted"/>
<dbReference type="InterPro" id="IPR032675">
    <property type="entry name" value="LRR_dom_sf"/>
</dbReference>
<sequence length="877" mass="100409">MIKDQQVIQQDGLIYSINLEENTASIIGNADLIGDIIIPYSVFYESNEYIIVSISPQAFKLSKITSVQFCPDSKILIIEKEAFSSSLIESITIPPHLQKIGEGSFKSCFKLQEFRIPNNSDLEIIDKEAFFFSGIKYINIPVYVKEIRESAFQFCFKLKKINLTNNRNLQSIGDNAFSLTATSSWSYMCRYPEPLQSRLRNVLINASSVPENCLLASKLTDICFHPDNKFYKIYKDTMIIGKSSIESDVYDVLVYVIRNVQTITIPNFIRIIGSFAFNNCKKLQKVEFTTDSKLEIIEDNSFSFLMIKDFTVPKTLTQIGQYAFEQCKKLEIFEIPVDSKLQTIDSFAFSNTPLKSLKFPSSLIELKDNWASELYDLKQINISSDNPKYMSIDDKTIIGKSSIENKEYDVFVFSIRNVVEIPNFIKSIFSNAFKDLVKIEIPNDSKLQVIENNAFAKTRIEFIYIPQTVKKIGKCAFLKCENLLYIDISSNRQIKTIEEGTFLQTRIRMFKLPPQITKIGKNAFYFCSKLEIFEIDKQSELQIIEESAFQLTSIQEFTVPPHVTIIEQHAFERCYKLKEFNIPEDSELKTIGESAFNGTLIESISIPKNLVDLKYGWCNEVKITQINVNLKNPMYKSIDDKMIIGKSSIENDEYDVLVFGVRNITTVTIPNFIKSIGPFSFDNCTDLRIVEIPNDSKLQTIEDCSFSGTSIEHIRIPSNVTKIGQSAFYKSNKLRFVEIPNDSKIQKISRSSFNGTSIETIKIPSCVTKIGNHAFSECKKLRRVEIPNDSNIEKIGENAFFKSSIQCFIIPSKVTKIQKDAFSFCNELQILEFDEELQIDFIDFGMFKQCKKLIIMIPSKLKDSVYSSKNSLVNDFE</sequence>
<dbReference type="EMBL" id="JAPFFF010000018">
    <property type="protein sequence ID" value="KAK8860808.1"/>
    <property type="molecule type" value="Genomic_DNA"/>
</dbReference>
<dbReference type="Gene3D" id="3.40.50.12480">
    <property type="match status" value="1"/>
</dbReference>
<evidence type="ECO:0000313" key="2">
    <source>
        <dbReference type="Proteomes" id="UP001470230"/>
    </source>
</evidence>
<dbReference type="Proteomes" id="UP001470230">
    <property type="component" value="Unassembled WGS sequence"/>
</dbReference>